<protein>
    <submittedName>
        <fullName evidence="1">Unplaced genomic scaffold K443scaffold_30, whole genome shotgun sequence</fullName>
    </submittedName>
</protein>
<name>A0A0C9WYK7_9AGAR</name>
<evidence type="ECO:0000313" key="1">
    <source>
        <dbReference type="EMBL" id="KIK04895.1"/>
    </source>
</evidence>
<sequence length="390" mass="44288">MHQEHNLPWNTVASHLEFVYDNPHYTPRKTGLFANRVTSATQDKDTIFFLRNLTSTISRFSHTERGKYPTQAYTLPMSGDLFPDEMCEKYPDYLNKGNQKIESWIGLARRDDQSIPPTLYYDTSHANLAEAVKILISENHIATLLMLAQHPLIPLHSLRNLSWGHHFGFSRVIEAALRTYLFFNVHAAVGSLNNGNYMHSQEYSSMLYELTRDFDYPAQQLPHREFFGQGGEVGAHLPPVHEDLAALREYIKMLFELLYRYDVVVRECGVDPDWESSIAHNLRRLAPAIRMKMEYMIRGISLGESFSAQDVSAFDKRDPHTRGTSGGITVHLVDAEEESIVHVDPNAATPEFAAMRSEIRTLLAPVVEINVNPTKLESRTDESLAGGNGR</sequence>
<reference evidence="2" key="2">
    <citation type="submission" date="2015-01" db="EMBL/GenBank/DDBJ databases">
        <title>Evolutionary Origins and Diversification of the Mycorrhizal Mutualists.</title>
        <authorList>
            <consortium name="DOE Joint Genome Institute"/>
            <consortium name="Mycorrhizal Genomics Consortium"/>
            <person name="Kohler A."/>
            <person name="Kuo A."/>
            <person name="Nagy L.G."/>
            <person name="Floudas D."/>
            <person name="Copeland A."/>
            <person name="Barry K.W."/>
            <person name="Cichocki N."/>
            <person name="Veneault-Fourrey C."/>
            <person name="LaButti K."/>
            <person name="Lindquist E.A."/>
            <person name="Lipzen A."/>
            <person name="Lundell T."/>
            <person name="Morin E."/>
            <person name="Murat C."/>
            <person name="Riley R."/>
            <person name="Ohm R."/>
            <person name="Sun H."/>
            <person name="Tunlid A."/>
            <person name="Henrissat B."/>
            <person name="Grigoriev I.V."/>
            <person name="Hibbett D.S."/>
            <person name="Martin F."/>
        </authorList>
    </citation>
    <scope>NUCLEOTIDE SEQUENCE [LARGE SCALE GENOMIC DNA]</scope>
    <source>
        <strain evidence="2">LaAM-08-1</strain>
    </source>
</reference>
<keyword evidence="2" id="KW-1185">Reference proteome</keyword>
<dbReference type="AlphaFoldDB" id="A0A0C9WYK7"/>
<dbReference type="Proteomes" id="UP000054477">
    <property type="component" value="Unassembled WGS sequence"/>
</dbReference>
<accession>A0A0C9WYK7</accession>
<dbReference type="EMBL" id="KN838565">
    <property type="protein sequence ID" value="KIK04895.1"/>
    <property type="molecule type" value="Genomic_DNA"/>
</dbReference>
<reference evidence="1 2" key="1">
    <citation type="submission" date="2014-04" db="EMBL/GenBank/DDBJ databases">
        <authorList>
            <consortium name="DOE Joint Genome Institute"/>
            <person name="Kuo A."/>
            <person name="Kohler A."/>
            <person name="Nagy L.G."/>
            <person name="Floudas D."/>
            <person name="Copeland A."/>
            <person name="Barry K.W."/>
            <person name="Cichocki N."/>
            <person name="Veneault-Fourrey C."/>
            <person name="LaButti K."/>
            <person name="Lindquist E.A."/>
            <person name="Lipzen A."/>
            <person name="Lundell T."/>
            <person name="Morin E."/>
            <person name="Murat C."/>
            <person name="Sun H."/>
            <person name="Tunlid A."/>
            <person name="Henrissat B."/>
            <person name="Grigoriev I.V."/>
            <person name="Hibbett D.S."/>
            <person name="Martin F."/>
            <person name="Nordberg H.P."/>
            <person name="Cantor M.N."/>
            <person name="Hua S.X."/>
        </authorList>
    </citation>
    <scope>NUCLEOTIDE SEQUENCE [LARGE SCALE GENOMIC DNA]</scope>
    <source>
        <strain evidence="1 2">LaAM-08-1</strain>
    </source>
</reference>
<dbReference type="OrthoDB" id="3204049at2759"/>
<proteinExistence type="predicted"/>
<organism evidence="1 2">
    <name type="scientific">Laccaria amethystina LaAM-08-1</name>
    <dbReference type="NCBI Taxonomy" id="1095629"/>
    <lineage>
        <taxon>Eukaryota</taxon>
        <taxon>Fungi</taxon>
        <taxon>Dikarya</taxon>
        <taxon>Basidiomycota</taxon>
        <taxon>Agaricomycotina</taxon>
        <taxon>Agaricomycetes</taxon>
        <taxon>Agaricomycetidae</taxon>
        <taxon>Agaricales</taxon>
        <taxon>Agaricineae</taxon>
        <taxon>Hydnangiaceae</taxon>
        <taxon>Laccaria</taxon>
    </lineage>
</organism>
<gene>
    <name evidence="1" type="ORF">K443DRAFT_4249</name>
</gene>
<evidence type="ECO:0000313" key="2">
    <source>
        <dbReference type="Proteomes" id="UP000054477"/>
    </source>
</evidence>
<dbReference type="HOGENOM" id="CLU_059589_0_0_1"/>